<evidence type="ECO:0000256" key="2">
    <source>
        <dbReference type="SAM" id="MobiDB-lite"/>
    </source>
</evidence>
<gene>
    <name evidence="3" type="ORF">QT711_11695</name>
</gene>
<evidence type="ECO:0000313" key="3">
    <source>
        <dbReference type="EMBL" id="MDW0113852.1"/>
    </source>
</evidence>
<sequence>MKKELLLLLFAVFLAACSETETEKPKEEPKPEVETSVEEDASNDNASEEGKKIDTSVYEFASNVEVMTT</sequence>
<dbReference type="RefSeq" id="WP_317944460.1">
    <property type="nucleotide sequence ID" value="NZ_JAUBDI010000010.1"/>
</dbReference>
<feature type="compositionally biased region" description="Basic and acidic residues" evidence="2">
    <location>
        <begin position="21"/>
        <end position="33"/>
    </location>
</feature>
<accession>A0ABU4GBV8</accession>
<feature type="region of interest" description="Disordered" evidence="2">
    <location>
        <begin position="19"/>
        <end position="54"/>
    </location>
</feature>
<dbReference type="Proteomes" id="UP001282284">
    <property type="component" value="Unassembled WGS sequence"/>
</dbReference>
<name>A0ABU4GBV8_9BACL</name>
<evidence type="ECO:0000313" key="4">
    <source>
        <dbReference type="Proteomes" id="UP001282284"/>
    </source>
</evidence>
<proteinExistence type="predicted"/>
<evidence type="ECO:0008006" key="5">
    <source>
        <dbReference type="Google" id="ProtNLM"/>
    </source>
</evidence>
<comment type="caution">
    <text evidence="3">The sequence shown here is derived from an EMBL/GenBank/DDBJ whole genome shotgun (WGS) entry which is preliminary data.</text>
</comment>
<dbReference type="Pfam" id="PF08139">
    <property type="entry name" value="LPAM_1"/>
    <property type="match status" value="1"/>
</dbReference>
<keyword evidence="1" id="KW-0732">Signal</keyword>
<dbReference type="EMBL" id="JAUBDI010000010">
    <property type="protein sequence ID" value="MDW0113852.1"/>
    <property type="molecule type" value="Genomic_DNA"/>
</dbReference>
<protein>
    <recommendedName>
        <fullName evidence="5">Iron complex transport system substrate-binding protein</fullName>
    </recommendedName>
</protein>
<organism evidence="3 4">
    <name type="scientific">Sporosarcina saromensis</name>
    <dbReference type="NCBI Taxonomy" id="359365"/>
    <lineage>
        <taxon>Bacteria</taxon>
        <taxon>Bacillati</taxon>
        <taxon>Bacillota</taxon>
        <taxon>Bacilli</taxon>
        <taxon>Bacillales</taxon>
        <taxon>Caryophanaceae</taxon>
        <taxon>Sporosarcina</taxon>
    </lineage>
</organism>
<dbReference type="InterPro" id="IPR012640">
    <property type="entry name" value="Membr_lipoprot_lipid_attach_CS"/>
</dbReference>
<reference evidence="3 4" key="1">
    <citation type="submission" date="2023-06" db="EMBL/GenBank/DDBJ databases">
        <title>Sporosarcina sp. nov., isolated from Korean traditional fermented seafood 'Jeotgal'.</title>
        <authorList>
            <person name="Yang A.I."/>
            <person name="Shin N.-R."/>
        </authorList>
    </citation>
    <scope>NUCLEOTIDE SEQUENCE [LARGE SCALE GENOMIC DNA]</scope>
    <source>
        <strain evidence="3 4">KCTC13119</strain>
    </source>
</reference>
<evidence type="ECO:0000256" key="1">
    <source>
        <dbReference type="ARBA" id="ARBA00022729"/>
    </source>
</evidence>
<keyword evidence="4" id="KW-1185">Reference proteome</keyword>
<dbReference type="PROSITE" id="PS51257">
    <property type="entry name" value="PROKAR_LIPOPROTEIN"/>
    <property type="match status" value="1"/>
</dbReference>